<dbReference type="AlphaFoldDB" id="A0AAJ4N9Q6"/>
<dbReference type="RefSeq" id="WP_333722813.1">
    <property type="nucleotide sequence ID" value="NZ_CP049220.1"/>
</dbReference>
<sequence>MTASSENENLVKSLSPHIDRAFVLGEVHARPFRPIETPARLVHFAFQSGGPDRDSECRMLSALCEEKGQGPVPAHPRHSGAFTLARSIPYADRG</sequence>
<gene>
    <name evidence="1" type="ORF">G6M86_28535</name>
</gene>
<dbReference type="EMBL" id="CP049220">
    <property type="protein sequence ID" value="QTG17226.1"/>
    <property type="molecule type" value="Genomic_DNA"/>
</dbReference>
<keyword evidence="1" id="KW-0614">Plasmid</keyword>
<evidence type="ECO:0000313" key="1">
    <source>
        <dbReference type="EMBL" id="QTG17226.1"/>
    </source>
</evidence>
<dbReference type="Proteomes" id="UP000663946">
    <property type="component" value="Plasmid pTiQ15_94"/>
</dbReference>
<organism evidence="1 2">
    <name type="scientific">Agrobacterium tumefaciens</name>
    <dbReference type="NCBI Taxonomy" id="358"/>
    <lineage>
        <taxon>Bacteria</taxon>
        <taxon>Pseudomonadati</taxon>
        <taxon>Pseudomonadota</taxon>
        <taxon>Alphaproteobacteria</taxon>
        <taxon>Hyphomicrobiales</taxon>
        <taxon>Rhizobiaceae</taxon>
        <taxon>Rhizobium/Agrobacterium group</taxon>
        <taxon>Agrobacterium</taxon>
        <taxon>Agrobacterium tumefaciens complex</taxon>
    </lineage>
</organism>
<accession>A0AAJ4N9Q6</accession>
<evidence type="ECO:0000313" key="2">
    <source>
        <dbReference type="Proteomes" id="UP000663946"/>
    </source>
</evidence>
<dbReference type="Pfam" id="PF11902">
    <property type="entry name" value="DUF3422"/>
    <property type="match status" value="1"/>
</dbReference>
<reference evidence="1" key="1">
    <citation type="submission" date="2020-02" db="EMBL/GenBank/DDBJ databases">
        <title>Unexpected conservation and global transmission of agrobacterial virulence plasmids.</title>
        <authorList>
            <person name="Weisberg A.J."/>
            <person name="Davis E.W. II"/>
            <person name="Tabima J.R."/>
            <person name="Belcher M.S."/>
            <person name="Miller M."/>
            <person name="Kuo C.-H."/>
            <person name="Loper J.E."/>
            <person name="Grunwald N.J."/>
            <person name="Putnam M.L."/>
            <person name="Chang J.H."/>
        </authorList>
    </citation>
    <scope>NUCLEOTIDE SEQUENCE</scope>
    <source>
        <strain evidence="1">Q15/94</strain>
        <plasmid evidence="1">pTiQ15_94</plasmid>
    </source>
</reference>
<dbReference type="InterPro" id="IPR021830">
    <property type="entry name" value="DUF3422"/>
</dbReference>
<proteinExistence type="predicted"/>
<geneLocation type="plasmid" evidence="1 2">
    <name>pTiQ15_94</name>
</geneLocation>
<name>A0AAJ4N9Q6_AGRTU</name>
<protein>
    <submittedName>
        <fullName evidence="1">DUF3422 domain-containing protein</fullName>
    </submittedName>
</protein>